<dbReference type="EC" id="3.4.13.19" evidence="1"/>
<keyword evidence="1" id="KW-1015">Disulfide bond</keyword>
<proteinExistence type="inferred from homology"/>
<dbReference type="PANTHER" id="PTHR10443:SF12">
    <property type="entry name" value="DIPEPTIDASE"/>
    <property type="match status" value="1"/>
</dbReference>
<dbReference type="InParanoid" id="A0A7M7N5E3"/>
<dbReference type="PANTHER" id="PTHR10443">
    <property type="entry name" value="MICROSOMAL DIPEPTIDASE"/>
    <property type="match status" value="1"/>
</dbReference>
<dbReference type="GO" id="GO:0098552">
    <property type="term" value="C:side of membrane"/>
    <property type="evidence" value="ECO:0007669"/>
    <property type="project" value="UniProtKB-KW"/>
</dbReference>
<dbReference type="OMA" id="FASCESQ"/>
<keyword evidence="1" id="KW-0862">Zinc</keyword>
<dbReference type="PROSITE" id="PS51365">
    <property type="entry name" value="RENAL_DIPEPTIDASE_2"/>
    <property type="match status" value="1"/>
</dbReference>
<reference evidence="2" key="2">
    <citation type="submission" date="2021-01" db="UniProtKB">
        <authorList>
            <consortium name="EnsemblMetazoa"/>
        </authorList>
    </citation>
    <scope>IDENTIFICATION</scope>
</reference>
<dbReference type="InterPro" id="IPR032466">
    <property type="entry name" value="Metal_Hydrolase"/>
</dbReference>
<comment type="cofactor">
    <cofactor evidence="1">
        <name>Zn(2+)</name>
        <dbReference type="ChEBI" id="CHEBI:29105"/>
    </cofactor>
</comment>
<dbReference type="GO" id="GO:0006508">
    <property type="term" value="P:proteolysis"/>
    <property type="evidence" value="ECO:0007669"/>
    <property type="project" value="UniProtKB-KW"/>
</dbReference>
<dbReference type="RefSeq" id="XP_030831377.1">
    <property type="nucleotide sequence ID" value="XM_030975517.1"/>
</dbReference>
<evidence type="ECO:0000313" key="2">
    <source>
        <dbReference type="EnsemblMetazoa" id="XP_030831377"/>
    </source>
</evidence>
<dbReference type="KEGG" id="spu:592606"/>
<protein>
    <recommendedName>
        <fullName evidence="1">Dipeptidase</fullName>
        <ecNumber evidence="1">3.4.13.19</ecNumber>
    </recommendedName>
</protein>
<evidence type="ECO:0000256" key="1">
    <source>
        <dbReference type="RuleBase" id="RU341113"/>
    </source>
</evidence>
<organism evidence="2 3">
    <name type="scientific">Strongylocentrotus purpuratus</name>
    <name type="common">Purple sea urchin</name>
    <dbReference type="NCBI Taxonomy" id="7668"/>
    <lineage>
        <taxon>Eukaryota</taxon>
        <taxon>Metazoa</taxon>
        <taxon>Echinodermata</taxon>
        <taxon>Eleutherozoa</taxon>
        <taxon>Echinozoa</taxon>
        <taxon>Echinoidea</taxon>
        <taxon>Euechinoidea</taxon>
        <taxon>Echinacea</taxon>
        <taxon>Camarodonta</taxon>
        <taxon>Echinidea</taxon>
        <taxon>Strongylocentrotidae</taxon>
        <taxon>Strongylocentrotus</taxon>
    </lineage>
</organism>
<dbReference type="GO" id="GO:0046872">
    <property type="term" value="F:metal ion binding"/>
    <property type="evidence" value="ECO:0007669"/>
    <property type="project" value="UniProtKB-UniRule"/>
</dbReference>
<keyword evidence="1" id="KW-0472">Membrane</keyword>
<dbReference type="FunFam" id="3.20.20.140:FF:000030">
    <property type="entry name" value="Dipeptidase"/>
    <property type="match status" value="1"/>
</dbReference>
<keyword evidence="3" id="KW-1185">Reference proteome</keyword>
<name>A0A7M7N5E3_STRPU</name>
<comment type="similarity">
    <text evidence="1">Belongs to the metallo-dependent hydrolases superfamily. Peptidase M19 family.</text>
</comment>
<keyword evidence="1" id="KW-0645">Protease</keyword>
<dbReference type="GO" id="GO:0016805">
    <property type="term" value="F:dipeptidase activity"/>
    <property type="evidence" value="ECO:0000318"/>
    <property type="project" value="GO_Central"/>
</dbReference>
<dbReference type="FunCoup" id="A0A7M7N5E3">
    <property type="interactions" value="19"/>
</dbReference>
<dbReference type="OrthoDB" id="445695at2759"/>
<keyword evidence="1" id="KW-0224">Dipeptidase</keyword>
<comment type="subunit">
    <text evidence="1">Homodimer; disulfide-linked.</text>
</comment>
<sequence>MKPSSLTMERGRLILIILCVTILLVAIVVAIAVPLSLNNNNKSKRASDLARQYMRDVPLIDGHNDLPWQLVLYVDNKLQEIDLNVRPNFNITHTDIPRLRAGLVGAQFWAAYTYCDSQYKDSIRNVLTQIDVIKRMVERYPETFDLVTTAQGIEDSFANGKIASLIGVEGGQNIDSSLAVLRMLYDLGTRYMTVTHSCNTPWADNWKEDYETAGEHDGLTDFGKNVVREMNRLGMLVDLSHVSVATMNDALDVAVAPVIFSHTSAYALCNHYRNAPDSVLRRVKENKGIVMVNFYTYYINCPPGNVTADDTYATLAQIANHMDHIKEVCGWECVGFGSDYDGVDYVPEGLEDVSKFPDLVTELLQRNWTETEVKGALGNNFLRVFRKAEEVSTMLRATTEPYDDVFPREAPKEADNTCRTYMYGTSFA</sequence>
<keyword evidence="1" id="KW-0449">Lipoprotein</keyword>
<dbReference type="EnsemblMetazoa" id="XM_030975517">
    <property type="protein sequence ID" value="XP_030831377"/>
    <property type="gene ID" value="LOC592606"/>
</dbReference>
<keyword evidence="1" id="KW-0325">Glycoprotein</keyword>
<dbReference type="AlphaFoldDB" id="A0A7M7N5E3"/>
<dbReference type="Proteomes" id="UP000007110">
    <property type="component" value="Unassembled WGS sequence"/>
</dbReference>
<keyword evidence="1" id="KW-0479">Metal-binding</keyword>
<dbReference type="SUPFAM" id="SSF51556">
    <property type="entry name" value="Metallo-dependent hydrolases"/>
    <property type="match status" value="1"/>
</dbReference>
<keyword evidence="1" id="KW-0378">Hydrolase</keyword>
<reference evidence="3" key="1">
    <citation type="submission" date="2015-02" db="EMBL/GenBank/DDBJ databases">
        <title>Genome sequencing for Strongylocentrotus purpuratus.</title>
        <authorList>
            <person name="Murali S."/>
            <person name="Liu Y."/>
            <person name="Vee V."/>
            <person name="English A."/>
            <person name="Wang M."/>
            <person name="Skinner E."/>
            <person name="Han Y."/>
            <person name="Muzny D.M."/>
            <person name="Worley K.C."/>
            <person name="Gibbs R.A."/>
        </authorList>
    </citation>
    <scope>NUCLEOTIDE SEQUENCE</scope>
</reference>
<dbReference type="GeneID" id="592606"/>
<keyword evidence="1" id="KW-0482">Metalloprotease</keyword>
<dbReference type="GO" id="GO:0070573">
    <property type="term" value="F:metallodipeptidase activity"/>
    <property type="evidence" value="ECO:0007669"/>
    <property type="project" value="InterPro"/>
</dbReference>
<dbReference type="InterPro" id="IPR008257">
    <property type="entry name" value="Pept_M19"/>
</dbReference>
<comment type="subcellular location">
    <subcellularLocation>
        <location evidence="1">Membrane</location>
        <topology evidence="1">Lipid-anchor</topology>
        <topology evidence="1">GPI-anchor</topology>
    </subcellularLocation>
</comment>
<accession>A0A7M7N5E3</accession>
<evidence type="ECO:0000313" key="3">
    <source>
        <dbReference type="Proteomes" id="UP000007110"/>
    </source>
</evidence>
<keyword evidence="1" id="KW-0336">GPI-anchor</keyword>
<dbReference type="Pfam" id="PF01244">
    <property type="entry name" value="Peptidase_M19"/>
    <property type="match status" value="1"/>
</dbReference>
<dbReference type="Gene3D" id="3.20.20.140">
    <property type="entry name" value="Metal-dependent hydrolases"/>
    <property type="match status" value="1"/>
</dbReference>
<dbReference type="CDD" id="cd01301">
    <property type="entry name" value="rDP_like"/>
    <property type="match status" value="1"/>
</dbReference>
<comment type="catalytic activity">
    <reaction evidence="1">
        <text>an L-aminoacyl-L-amino acid + H2O = 2 an L-alpha-amino acid</text>
        <dbReference type="Rhea" id="RHEA:48940"/>
        <dbReference type="ChEBI" id="CHEBI:15377"/>
        <dbReference type="ChEBI" id="CHEBI:59869"/>
        <dbReference type="ChEBI" id="CHEBI:77460"/>
        <dbReference type="EC" id="3.4.13.19"/>
    </reaction>
</comment>